<dbReference type="STRING" id="109280.ENSHCOP00000006895"/>
<sequence>MTGLPRDVTRWLQGLELTVQLMNVRRDFASGYHVAEMFSRYYPRDFEMHSYSKGASFSAKQDNWNKIRRTLQKLRLHLTEKLVYGTIHCKPGAAELLVQQVYSVLTKHRPRTAQSPELDFSDQKYQQLLPPVARSTATSAVKSNLRKSEIMALPDILTNGRRAEAIIGKHLQDKIADRTATDCGRSNLVRSRLKQTTGQNLGRDEKHSPEMCLQSPLSGAVVSYKTIKVNQPARRLPQSC</sequence>
<reference evidence="2" key="2">
    <citation type="submission" date="2025-09" db="UniProtKB">
        <authorList>
            <consortium name="Ensembl"/>
        </authorList>
    </citation>
    <scope>IDENTIFICATION</scope>
</reference>
<dbReference type="Gene3D" id="1.10.418.10">
    <property type="entry name" value="Calponin-like domain"/>
    <property type="match status" value="1"/>
</dbReference>
<dbReference type="InterPro" id="IPR010441">
    <property type="entry name" value="CH_2"/>
</dbReference>
<accession>A0A3Q2XQ91</accession>
<dbReference type="Ensembl" id="ENSHCOT00000002914.1">
    <property type="protein sequence ID" value="ENSHCOP00000006895.1"/>
    <property type="gene ID" value="ENSHCOG00000008755.1"/>
</dbReference>
<dbReference type="PANTHER" id="PTHR12509:SF8">
    <property type="entry name" value="SPERMATOGENESIS-ASSOCIATED PROTEIN 4"/>
    <property type="match status" value="1"/>
</dbReference>
<dbReference type="PANTHER" id="PTHR12509">
    <property type="entry name" value="SPERMATOGENESIS-ASSOCIATED 4-RELATED"/>
    <property type="match status" value="1"/>
</dbReference>
<dbReference type="GeneID" id="109524194"/>
<evidence type="ECO:0000313" key="3">
    <source>
        <dbReference type="Proteomes" id="UP000264820"/>
    </source>
</evidence>
<dbReference type="OrthoDB" id="62528at2759"/>
<reference evidence="2" key="1">
    <citation type="submission" date="2025-08" db="UniProtKB">
        <authorList>
            <consortium name="Ensembl"/>
        </authorList>
    </citation>
    <scope>IDENTIFICATION</scope>
</reference>
<dbReference type="GO" id="GO:0005930">
    <property type="term" value="C:axoneme"/>
    <property type="evidence" value="ECO:0007669"/>
    <property type="project" value="TreeGrafter"/>
</dbReference>
<dbReference type="RefSeq" id="XP_019739432.1">
    <property type="nucleotide sequence ID" value="XM_019883873.1"/>
</dbReference>
<dbReference type="Proteomes" id="UP000264820">
    <property type="component" value="Unplaced"/>
</dbReference>
<dbReference type="GeneTree" id="ENSGT00910000144159"/>
<dbReference type="GO" id="GO:0008017">
    <property type="term" value="F:microtubule binding"/>
    <property type="evidence" value="ECO:0007669"/>
    <property type="project" value="TreeGrafter"/>
</dbReference>
<dbReference type="KEGG" id="hcq:109524194"/>
<dbReference type="InterPro" id="IPR052111">
    <property type="entry name" value="Spermatogenesis_Ciliary_MAP"/>
</dbReference>
<organism evidence="2 3">
    <name type="scientific">Hippocampus comes</name>
    <name type="common">Tiger tail seahorse</name>
    <dbReference type="NCBI Taxonomy" id="109280"/>
    <lineage>
        <taxon>Eukaryota</taxon>
        <taxon>Metazoa</taxon>
        <taxon>Chordata</taxon>
        <taxon>Craniata</taxon>
        <taxon>Vertebrata</taxon>
        <taxon>Euteleostomi</taxon>
        <taxon>Actinopterygii</taxon>
        <taxon>Neopterygii</taxon>
        <taxon>Teleostei</taxon>
        <taxon>Neoteleostei</taxon>
        <taxon>Acanthomorphata</taxon>
        <taxon>Syngnathiaria</taxon>
        <taxon>Syngnathiformes</taxon>
        <taxon>Syngnathoidei</taxon>
        <taxon>Syngnathidae</taxon>
        <taxon>Hippocampus</taxon>
    </lineage>
</organism>
<feature type="domain" description="CH-like" evidence="1">
    <location>
        <begin position="9"/>
        <end position="102"/>
    </location>
</feature>
<proteinExistence type="predicted"/>
<evidence type="ECO:0000259" key="1">
    <source>
        <dbReference type="Pfam" id="PF06294"/>
    </source>
</evidence>
<evidence type="ECO:0000313" key="2">
    <source>
        <dbReference type="Ensembl" id="ENSHCOP00000006895.1"/>
    </source>
</evidence>
<dbReference type="OMA" id="DREVIKW"/>
<name>A0A3Q2XQ91_HIPCM</name>
<dbReference type="GO" id="GO:0051493">
    <property type="term" value="P:regulation of cytoskeleton organization"/>
    <property type="evidence" value="ECO:0007669"/>
    <property type="project" value="TreeGrafter"/>
</dbReference>
<dbReference type="AlphaFoldDB" id="A0A3Q2XQ91"/>
<keyword evidence="3" id="KW-1185">Reference proteome</keyword>
<dbReference type="InterPro" id="IPR036872">
    <property type="entry name" value="CH_dom_sf"/>
</dbReference>
<dbReference type="CTD" id="132851"/>
<dbReference type="Pfam" id="PF06294">
    <property type="entry name" value="CH_2"/>
    <property type="match status" value="1"/>
</dbReference>
<protein>
    <submittedName>
        <fullName evidence="2">Spermatogenesis associated 4</fullName>
    </submittedName>
</protein>